<dbReference type="InterPro" id="IPR036390">
    <property type="entry name" value="WH_DNA-bd_sf"/>
</dbReference>
<reference evidence="3" key="1">
    <citation type="submission" date="2016-04" db="EMBL/GenBank/DDBJ databases">
        <authorList>
            <person name="Chen S.-C."/>
            <person name="Lai M.-C."/>
        </authorList>
    </citation>
    <scope>NUCLEOTIDE SEQUENCE [LARGE SCALE GENOMIC DNA]</scope>
    <source>
        <strain evidence="3">AB14</strain>
    </source>
</reference>
<organism evidence="2 3">
    <name type="scientific">Natrinema saccharevitans</name>
    <dbReference type="NCBI Taxonomy" id="301967"/>
    <lineage>
        <taxon>Archaea</taxon>
        <taxon>Methanobacteriati</taxon>
        <taxon>Methanobacteriota</taxon>
        <taxon>Stenosarchaea group</taxon>
        <taxon>Halobacteria</taxon>
        <taxon>Halobacteriales</taxon>
        <taxon>Natrialbaceae</taxon>
        <taxon>Natrinema</taxon>
    </lineage>
</organism>
<dbReference type="SUPFAM" id="SSF46785">
    <property type="entry name" value="Winged helix' DNA-binding domain"/>
    <property type="match status" value="1"/>
</dbReference>
<dbReference type="EMBL" id="LWLN01000002">
    <property type="protein sequence ID" value="OLZ39178.1"/>
    <property type="molecule type" value="Genomic_DNA"/>
</dbReference>
<dbReference type="InterPro" id="IPR036388">
    <property type="entry name" value="WH-like_DNA-bd_sf"/>
</dbReference>
<evidence type="ECO:0000313" key="3">
    <source>
        <dbReference type="Proteomes" id="UP000189370"/>
    </source>
</evidence>
<sequence length="162" mass="18561">MTASSDDDDVLEIDEIDRRILEILANDPRSPYADIADELAEYDIELSSEGVRRRVTSLLENMTSFFLPRPERNSWEIVLVTARTADEANSKREVFEAMSNMDFWFVAEGFGTVDLYGIATAKSNTEIDELLVQMRALDSVTEIDYFIETDRAVNIRNYLPVY</sequence>
<name>A0A1S8AQU3_9EURY</name>
<dbReference type="GO" id="GO:0043565">
    <property type="term" value="F:sequence-specific DNA binding"/>
    <property type="evidence" value="ECO:0007669"/>
    <property type="project" value="InterPro"/>
</dbReference>
<gene>
    <name evidence="2" type="ORF">A6E15_17365</name>
</gene>
<comment type="caution">
    <text evidence="2">The sequence shown here is derived from an EMBL/GenBank/DDBJ whole genome shotgun (WGS) entry which is preliminary data.</text>
</comment>
<protein>
    <recommendedName>
        <fullName evidence="1">HTH asnC-type domain-containing protein</fullName>
    </recommendedName>
</protein>
<dbReference type="InterPro" id="IPR000485">
    <property type="entry name" value="AsnC-type_HTH_dom"/>
</dbReference>
<dbReference type="OrthoDB" id="193419at2157"/>
<dbReference type="Proteomes" id="UP000189370">
    <property type="component" value="Unassembled WGS sequence"/>
</dbReference>
<dbReference type="Pfam" id="PF13404">
    <property type="entry name" value="HTH_AsnC-type"/>
    <property type="match status" value="1"/>
</dbReference>
<evidence type="ECO:0000313" key="2">
    <source>
        <dbReference type="EMBL" id="OLZ39178.1"/>
    </source>
</evidence>
<dbReference type="RefSeq" id="WP_076148490.1">
    <property type="nucleotide sequence ID" value="NZ_LWLN01000002.1"/>
</dbReference>
<dbReference type="Gene3D" id="1.10.10.10">
    <property type="entry name" value="Winged helix-like DNA-binding domain superfamily/Winged helix DNA-binding domain"/>
    <property type="match status" value="1"/>
</dbReference>
<accession>A0A1S8AQU3</accession>
<proteinExistence type="predicted"/>
<keyword evidence="3" id="KW-1185">Reference proteome</keyword>
<evidence type="ECO:0000259" key="1">
    <source>
        <dbReference type="Pfam" id="PF13404"/>
    </source>
</evidence>
<feature type="domain" description="HTH asnC-type" evidence="1">
    <location>
        <begin position="13"/>
        <end position="58"/>
    </location>
</feature>
<dbReference type="AlphaFoldDB" id="A0A1S8AQU3"/>